<dbReference type="Gene3D" id="3.90.25.10">
    <property type="entry name" value="UDP-galactose 4-epimerase, domain 1"/>
    <property type="match status" value="1"/>
</dbReference>
<evidence type="ECO:0000256" key="1">
    <source>
        <dbReference type="ARBA" id="ARBA00006328"/>
    </source>
</evidence>
<evidence type="ECO:0000313" key="5">
    <source>
        <dbReference type="Proteomes" id="UP001303115"/>
    </source>
</evidence>
<name>A0AAN6P947_9PEZI</name>
<evidence type="ECO:0000256" key="2">
    <source>
        <dbReference type="ARBA" id="ARBA00022857"/>
    </source>
</evidence>
<feature type="domain" description="NmrA-like" evidence="3">
    <location>
        <begin position="4"/>
        <end position="308"/>
    </location>
</feature>
<sequence>MSRKVCITAVEGQTGFLIAELLLTDDKFKKQIDSVTGLTMDPGSTKAKELQALGAVIVPHQPGREREVAATLKKTGCDTICLVPPARADKFDIAAELTSAATKAGVQNVLLISAAGCDYAERSKQPRLREFIDLESLVLSAKGDPTNPLEHSPCVIRAGFYAEKLLLYSEQARNEGLLPLPIGENHKFAPIALGDLSLVAAHVLSGKGPHGFDDRHRGQMMVLTGPMLCAGKELAEAASKTLGQTMEFENISEREAKRVLKPQTDIDDSEKEFLLEYYSLVREGKTNYISTTAFHDVTGLHPTEPDEFFRNYAGELRPKKKLRSS</sequence>
<dbReference type="Proteomes" id="UP001303115">
    <property type="component" value="Unassembled WGS sequence"/>
</dbReference>
<dbReference type="PANTHER" id="PTHR42748:SF22">
    <property type="entry name" value="NMRA-LIKE DOMAIN-CONTAINING PROTEIN"/>
    <property type="match status" value="1"/>
</dbReference>
<comment type="similarity">
    <text evidence="1">Belongs to the NmrA-type oxidoreductase family.</text>
</comment>
<dbReference type="InterPro" id="IPR051164">
    <property type="entry name" value="NmrA-like_oxidored"/>
</dbReference>
<dbReference type="PANTHER" id="PTHR42748">
    <property type="entry name" value="NITROGEN METABOLITE REPRESSION PROTEIN NMRA FAMILY MEMBER"/>
    <property type="match status" value="1"/>
</dbReference>
<comment type="caution">
    <text evidence="4">The sequence shown here is derived from an EMBL/GenBank/DDBJ whole genome shotgun (WGS) entry which is preliminary data.</text>
</comment>
<proteinExistence type="inferred from homology"/>
<dbReference type="Gene3D" id="3.40.50.720">
    <property type="entry name" value="NAD(P)-binding Rossmann-like Domain"/>
    <property type="match status" value="1"/>
</dbReference>
<protein>
    <submittedName>
        <fullName evidence="4">Prestalk A differentiation protein A</fullName>
    </submittedName>
</protein>
<keyword evidence="5" id="KW-1185">Reference proteome</keyword>
<keyword evidence="2" id="KW-0521">NADP</keyword>
<dbReference type="Pfam" id="PF05368">
    <property type="entry name" value="NmrA"/>
    <property type="match status" value="1"/>
</dbReference>
<dbReference type="InterPro" id="IPR036291">
    <property type="entry name" value="NAD(P)-bd_dom_sf"/>
</dbReference>
<dbReference type="AlphaFoldDB" id="A0AAN6P947"/>
<gene>
    <name evidence="4" type="ORF">C8A01DRAFT_40942</name>
</gene>
<dbReference type="InterPro" id="IPR008030">
    <property type="entry name" value="NmrA-like"/>
</dbReference>
<dbReference type="SUPFAM" id="SSF51735">
    <property type="entry name" value="NAD(P)-binding Rossmann-fold domains"/>
    <property type="match status" value="1"/>
</dbReference>
<reference evidence="5" key="1">
    <citation type="journal article" date="2023" name="Mol. Phylogenet. Evol.">
        <title>Genome-scale phylogeny and comparative genomics of the fungal order Sordariales.</title>
        <authorList>
            <person name="Hensen N."/>
            <person name="Bonometti L."/>
            <person name="Westerberg I."/>
            <person name="Brannstrom I.O."/>
            <person name="Guillou S."/>
            <person name="Cros-Aarteil S."/>
            <person name="Calhoun S."/>
            <person name="Haridas S."/>
            <person name="Kuo A."/>
            <person name="Mondo S."/>
            <person name="Pangilinan J."/>
            <person name="Riley R."/>
            <person name="LaButti K."/>
            <person name="Andreopoulos B."/>
            <person name="Lipzen A."/>
            <person name="Chen C."/>
            <person name="Yan M."/>
            <person name="Daum C."/>
            <person name="Ng V."/>
            <person name="Clum A."/>
            <person name="Steindorff A."/>
            <person name="Ohm R.A."/>
            <person name="Martin F."/>
            <person name="Silar P."/>
            <person name="Natvig D.O."/>
            <person name="Lalanne C."/>
            <person name="Gautier V."/>
            <person name="Ament-Velasquez S.L."/>
            <person name="Kruys A."/>
            <person name="Hutchinson M.I."/>
            <person name="Powell A.J."/>
            <person name="Barry K."/>
            <person name="Miller A.N."/>
            <person name="Grigoriev I.V."/>
            <person name="Debuchy R."/>
            <person name="Gladieux P."/>
            <person name="Hiltunen Thoren M."/>
            <person name="Johannesson H."/>
        </authorList>
    </citation>
    <scope>NUCLEOTIDE SEQUENCE [LARGE SCALE GENOMIC DNA]</scope>
    <source>
        <strain evidence="5">CBS 284.82</strain>
    </source>
</reference>
<evidence type="ECO:0000313" key="4">
    <source>
        <dbReference type="EMBL" id="KAK4032618.1"/>
    </source>
</evidence>
<dbReference type="EMBL" id="MU854590">
    <property type="protein sequence ID" value="KAK4032618.1"/>
    <property type="molecule type" value="Genomic_DNA"/>
</dbReference>
<accession>A0AAN6P947</accession>
<dbReference type="GO" id="GO:0005634">
    <property type="term" value="C:nucleus"/>
    <property type="evidence" value="ECO:0007669"/>
    <property type="project" value="TreeGrafter"/>
</dbReference>
<organism evidence="4 5">
    <name type="scientific">Parachaetomium inaequale</name>
    <dbReference type="NCBI Taxonomy" id="2588326"/>
    <lineage>
        <taxon>Eukaryota</taxon>
        <taxon>Fungi</taxon>
        <taxon>Dikarya</taxon>
        <taxon>Ascomycota</taxon>
        <taxon>Pezizomycotina</taxon>
        <taxon>Sordariomycetes</taxon>
        <taxon>Sordariomycetidae</taxon>
        <taxon>Sordariales</taxon>
        <taxon>Chaetomiaceae</taxon>
        <taxon>Parachaetomium</taxon>
    </lineage>
</organism>
<evidence type="ECO:0000259" key="3">
    <source>
        <dbReference type="Pfam" id="PF05368"/>
    </source>
</evidence>